<sequence>MTFCPALPARGSPLEPEQKPQAHEDNELPRAMSMAKVKPRLVASVLSAAKMGQNPLSPCPILCKFFAGKDFIRSSCFFTRCSRCWKEDHRLKECPACEFCYREHAATLTTKTEPDMPCRTFAGRLRTLGEITPLRRPQIPQFQRQNAHSDRLSQSSVYVDGYASRNCPVNLEACDNCL</sequence>
<evidence type="ECO:0000256" key="1">
    <source>
        <dbReference type="SAM" id="MobiDB-lite"/>
    </source>
</evidence>
<dbReference type="EMBL" id="MU842887">
    <property type="protein sequence ID" value="KAK2027872.1"/>
    <property type="molecule type" value="Genomic_DNA"/>
</dbReference>
<reference evidence="2" key="1">
    <citation type="submission" date="2021-06" db="EMBL/GenBank/DDBJ databases">
        <title>Comparative genomics, transcriptomics and evolutionary studies reveal genomic signatures of adaptation to plant cell wall in hemibiotrophic fungi.</title>
        <authorList>
            <consortium name="DOE Joint Genome Institute"/>
            <person name="Baroncelli R."/>
            <person name="Diaz J.F."/>
            <person name="Benocci T."/>
            <person name="Peng M."/>
            <person name="Battaglia E."/>
            <person name="Haridas S."/>
            <person name="Andreopoulos W."/>
            <person name="Labutti K."/>
            <person name="Pangilinan J."/>
            <person name="Floch G.L."/>
            <person name="Makela M.R."/>
            <person name="Henrissat B."/>
            <person name="Grigoriev I.V."/>
            <person name="Crouch J.A."/>
            <person name="De Vries R.P."/>
            <person name="Sukno S.A."/>
            <person name="Thon M.R."/>
        </authorList>
    </citation>
    <scope>NUCLEOTIDE SEQUENCE</scope>
    <source>
        <strain evidence="2">MAFF235873</strain>
    </source>
</reference>
<keyword evidence="3" id="KW-1185">Reference proteome</keyword>
<organism evidence="2 3">
    <name type="scientific">Colletotrichum zoysiae</name>
    <dbReference type="NCBI Taxonomy" id="1216348"/>
    <lineage>
        <taxon>Eukaryota</taxon>
        <taxon>Fungi</taxon>
        <taxon>Dikarya</taxon>
        <taxon>Ascomycota</taxon>
        <taxon>Pezizomycotina</taxon>
        <taxon>Sordariomycetes</taxon>
        <taxon>Hypocreomycetidae</taxon>
        <taxon>Glomerellales</taxon>
        <taxon>Glomerellaceae</taxon>
        <taxon>Colletotrichum</taxon>
        <taxon>Colletotrichum graminicola species complex</taxon>
    </lineage>
</organism>
<comment type="caution">
    <text evidence="2">The sequence shown here is derived from an EMBL/GenBank/DDBJ whole genome shotgun (WGS) entry which is preliminary data.</text>
</comment>
<gene>
    <name evidence="2" type="ORF">LX32DRAFT_425689</name>
</gene>
<dbReference type="Proteomes" id="UP001232148">
    <property type="component" value="Unassembled WGS sequence"/>
</dbReference>
<protein>
    <submittedName>
        <fullName evidence="2">Uncharacterized protein</fullName>
    </submittedName>
</protein>
<name>A0AAD9HGH1_9PEZI</name>
<accession>A0AAD9HGH1</accession>
<dbReference type="AlphaFoldDB" id="A0AAD9HGH1"/>
<feature type="region of interest" description="Disordered" evidence="1">
    <location>
        <begin position="1"/>
        <end position="27"/>
    </location>
</feature>
<feature type="compositionally biased region" description="Basic and acidic residues" evidence="1">
    <location>
        <begin position="16"/>
        <end position="27"/>
    </location>
</feature>
<evidence type="ECO:0000313" key="3">
    <source>
        <dbReference type="Proteomes" id="UP001232148"/>
    </source>
</evidence>
<proteinExistence type="predicted"/>
<evidence type="ECO:0000313" key="2">
    <source>
        <dbReference type="EMBL" id="KAK2027872.1"/>
    </source>
</evidence>